<evidence type="ECO:0000313" key="2">
    <source>
        <dbReference type="EMBL" id="KAG1778151.1"/>
    </source>
</evidence>
<organism evidence="2 3">
    <name type="scientific">Suillus placidus</name>
    <dbReference type="NCBI Taxonomy" id="48579"/>
    <lineage>
        <taxon>Eukaryota</taxon>
        <taxon>Fungi</taxon>
        <taxon>Dikarya</taxon>
        <taxon>Basidiomycota</taxon>
        <taxon>Agaricomycotina</taxon>
        <taxon>Agaricomycetes</taxon>
        <taxon>Agaricomycetidae</taxon>
        <taxon>Boletales</taxon>
        <taxon>Suillineae</taxon>
        <taxon>Suillaceae</taxon>
        <taxon>Suillus</taxon>
    </lineage>
</organism>
<dbReference type="OrthoDB" id="10539666at2759"/>
<proteinExistence type="predicted"/>
<protein>
    <submittedName>
        <fullName evidence="2">Uncharacterized protein</fullName>
    </submittedName>
</protein>
<gene>
    <name evidence="2" type="ORF">EV702DRAFT_1097304</name>
</gene>
<keyword evidence="3" id="KW-1185">Reference proteome</keyword>
<accession>A0A9P6ZYH3</accession>
<keyword evidence="1" id="KW-0812">Transmembrane</keyword>
<dbReference type="Proteomes" id="UP000714275">
    <property type="component" value="Unassembled WGS sequence"/>
</dbReference>
<sequence>MLGTTTTSPLRRSLQRSLQSCNPIAYALGFACTLGFSSYRIICFHLSRTAHCESKCINSLTGLHLALAFFFQVVLRLERIHHFQHHRTFSTPCLSITTLRDKNDGVRYCLVKLRHLLAHHASRSRMHITVNSGLVVSLSSPL</sequence>
<feature type="transmembrane region" description="Helical" evidence="1">
    <location>
        <begin position="24"/>
        <end position="44"/>
    </location>
</feature>
<dbReference type="EMBL" id="JABBWD010000017">
    <property type="protein sequence ID" value="KAG1778151.1"/>
    <property type="molecule type" value="Genomic_DNA"/>
</dbReference>
<keyword evidence="1" id="KW-0472">Membrane</keyword>
<keyword evidence="1" id="KW-1133">Transmembrane helix</keyword>
<feature type="transmembrane region" description="Helical" evidence="1">
    <location>
        <begin position="56"/>
        <end position="75"/>
    </location>
</feature>
<evidence type="ECO:0000256" key="1">
    <source>
        <dbReference type="SAM" id="Phobius"/>
    </source>
</evidence>
<name>A0A9P6ZYH3_9AGAM</name>
<comment type="caution">
    <text evidence="2">The sequence shown here is derived from an EMBL/GenBank/DDBJ whole genome shotgun (WGS) entry which is preliminary data.</text>
</comment>
<evidence type="ECO:0000313" key="3">
    <source>
        <dbReference type="Proteomes" id="UP000714275"/>
    </source>
</evidence>
<reference evidence="2" key="1">
    <citation type="journal article" date="2020" name="New Phytol.">
        <title>Comparative genomics reveals dynamic genome evolution in host specialist ectomycorrhizal fungi.</title>
        <authorList>
            <person name="Lofgren L.A."/>
            <person name="Nguyen N.H."/>
            <person name="Vilgalys R."/>
            <person name="Ruytinx J."/>
            <person name="Liao H.L."/>
            <person name="Branco S."/>
            <person name="Kuo A."/>
            <person name="LaButti K."/>
            <person name="Lipzen A."/>
            <person name="Andreopoulos W."/>
            <person name="Pangilinan J."/>
            <person name="Riley R."/>
            <person name="Hundley H."/>
            <person name="Na H."/>
            <person name="Barry K."/>
            <person name="Grigoriev I.V."/>
            <person name="Stajich J.E."/>
            <person name="Kennedy P.G."/>
        </authorList>
    </citation>
    <scope>NUCLEOTIDE SEQUENCE</scope>
    <source>
        <strain evidence="2">DOB743</strain>
    </source>
</reference>
<dbReference type="AlphaFoldDB" id="A0A9P6ZYH3"/>